<dbReference type="CDD" id="cd04194">
    <property type="entry name" value="GT8_A4GalT_like"/>
    <property type="match status" value="1"/>
</dbReference>
<evidence type="ECO:0000256" key="2">
    <source>
        <dbReference type="ARBA" id="ARBA00022679"/>
    </source>
</evidence>
<dbReference type="PANTHER" id="PTHR13778:SF47">
    <property type="entry name" value="LIPOPOLYSACCHARIDE 1,3-GALACTOSYLTRANSFERASE"/>
    <property type="match status" value="1"/>
</dbReference>
<dbReference type="SUPFAM" id="SSF53448">
    <property type="entry name" value="Nucleotide-diphospho-sugar transferases"/>
    <property type="match status" value="1"/>
</dbReference>
<dbReference type="InterPro" id="IPR029044">
    <property type="entry name" value="Nucleotide-diphossugar_trans"/>
</dbReference>
<dbReference type="PANTHER" id="PTHR13778">
    <property type="entry name" value="GLYCOSYLTRANSFERASE 8 DOMAIN-CONTAINING PROTEIN"/>
    <property type="match status" value="1"/>
</dbReference>
<dbReference type="Proteomes" id="UP001230986">
    <property type="component" value="Unassembled WGS sequence"/>
</dbReference>
<keyword evidence="3" id="KW-0479">Metal-binding</keyword>
<accession>A0ABT7LZ39</accession>
<dbReference type="Pfam" id="PF01501">
    <property type="entry name" value="Glyco_transf_8"/>
    <property type="match status" value="1"/>
</dbReference>
<gene>
    <name evidence="4" type="ORF">QQ055_07365</name>
</gene>
<evidence type="ECO:0000256" key="3">
    <source>
        <dbReference type="ARBA" id="ARBA00022723"/>
    </source>
</evidence>
<reference evidence="4 5" key="1">
    <citation type="submission" date="2023-06" db="EMBL/GenBank/DDBJ databases">
        <title>Whole genome sequence of Oscillatoria calcuttensis NRMC-F 0142.</title>
        <authorList>
            <person name="Shakena Fathima T."/>
            <person name="Muralitharan G."/>
            <person name="Thajuddin N."/>
        </authorList>
    </citation>
    <scope>NUCLEOTIDE SEQUENCE [LARGE SCALE GENOMIC DNA]</scope>
    <source>
        <strain evidence="4 5">NRMC-F 0142</strain>
    </source>
</reference>
<keyword evidence="5" id="KW-1185">Reference proteome</keyword>
<evidence type="ECO:0000313" key="4">
    <source>
        <dbReference type="EMBL" id="MDL5057282.1"/>
    </source>
</evidence>
<dbReference type="RefSeq" id="WP_286004472.1">
    <property type="nucleotide sequence ID" value="NZ_JASVEJ010000028.1"/>
</dbReference>
<evidence type="ECO:0000313" key="5">
    <source>
        <dbReference type="Proteomes" id="UP001230986"/>
    </source>
</evidence>
<dbReference type="InterPro" id="IPR002495">
    <property type="entry name" value="Glyco_trans_8"/>
</dbReference>
<dbReference type="InterPro" id="IPR050748">
    <property type="entry name" value="Glycosyltrans_8_dom-fam"/>
</dbReference>
<dbReference type="GO" id="GO:0016740">
    <property type="term" value="F:transferase activity"/>
    <property type="evidence" value="ECO:0007669"/>
    <property type="project" value="UniProtKB-KW"/>
</dbReference>
<dbReference type="Gene3D" id="3.90.550.10">
    <property type="entry name" value="Spore Coat Polysaccharide Biosynthesis Protein SpsA, Chain A"/>
    <property type="match status" value="1"/>
</dbReference>
<organism evidence="4 5">
    <name type="scientific">Geitlerinema calcuttense NRMC-F 0142</name>
    <dbReference type="NCBI Taxonomy" id="2922238"/>
    <lineage>
        <taxon>Bacteria</taxon>
        <taxon>Bacillati</taxon>
        <taxon>Cyanobacteriota</taxon>
        <taxon>Cyanophyceae</taxon>
        <taxon>Geitlerinematales</taxon>
        <taxon>Geitlerinemataceae</taxon>
        <taxon>Geitlerinema</taxon>
    </lineage>
</organism>
<dbReference type="EC" id="2.-.-.-" evidence="4"/>
<evidence type="ECO:0000256" key="1">
    <source>
        <dbReference type="ARBA" id="ARBA00022676"/>
    </source>
</evidence>
<keyword evidence="2 4" id="KW-0808">Transferase</keyword>
<proteinExistence type="predicted"/>
<dbReference type="EMBL" id="JASVEJ010000028">
    <property type="protein sequence ID" value="MDL5057282.1"/>
    <property type="molecule type" value="Genomic_DNA"/>
</dbReference>
<keyword evidence="1" id="KW-0328">Glycosyltransferase</keyword>
<comment type="caution">
    <text evidence="4">The sequence shown here is derived from an EMBL/GenBank/DDBJ whole genome shotgun (WGS) entry which is preliminary data.</text>
</comment>
<protein>
    <submittedName>
        <fullName evidence="4">Glycosyltransferase family 8 protein</fullName>
        <ecNumber evidence="4">2.-.-.-</ecNumber>
    </submittedName>
</protein>
<name>A0ABT7LZ39_9CYAN</name>
<sequence length="314" mass="36427">MAVEIPGGVSVNSEPLVLVCAADNEFAMPLAAMLASVMANLQTVDGVALFIINGGIRDRNRHKIQQSLDLNRITITWLEPPLERLEGLKVQERIPIASYYRLLIPELLPPQYSKAIYLDSDLIVNADLGQLWQLNLENHALLAVQDPIIRTVSNRNGLANYRDLELAPDTPYFNAGVLVLNLSVWRTQNLSRQILQYLVANRDTLRWHDQDGLNAILAQRWGQLDPRWNQLHIIHKYRSWQESPYPESTYRAVLEDPYIVHYTTSSKPWRVGCQHPKRDLFYDYLNLTAWSGWRPTRWNRGLRKLERLQERFRL</sequence>